<feature type="chain" id="PRO_5004232431" evidence="2">
    <location>
        <begin position="22"/>
        <end position="323"/>
    </location>
</feature>
<dbReference type="Gene3D" id="3.40.190.10">
    <property type="entry name" value="Periplasmic binding protein-like II"/>
    <property type="match status" value="1"/>
</dbReference>
<evidence type="ECO:0000313" key="3">
    <source>
        <dbReference type="EMBL" id="AAZ65611.1"/>
    </source>
</evidence>
<dbReference type="eggNOG" id="COG3181">
    <property type="taxonomic scope" value="Bacteria"/>
</dbReference>
<dbReference type="InterPro" id="IPR005064">
    <property type="entry name" value="BUG"/>
</dbReference>
<dbReference type="AlphaFoldDB" id="Q46ML6"/>
<dbReference type="PANTHER" id="PTHR42928:SF5">
    <property type="entry name" value="BLR1237 PROTEIN"/>
    <property type="match status" value="1"/>
</dbReference>
<keyword evidence="3" id="KW-0614">Plasmid</keyword>
<gene>
    <name evidence="3" type="ordered locus">Reut_C6308</name>
</gene>
<dbReference type="KEGG" id="reu:Reut_C6308"/>
<dbReference type="Pfam" id="PF03401">
    <property type="entry name" value="TctC"/>
    <property type="match status" value="1"/>
</dbReference>
<dbReference type="PIRSF" id="PIRSF017082">
    <property type="entry name" value="YflP"/>
    <property type="match status" value="1"/>
</dbReference>
<organism evidence="3">
    <name type="scientific">Cupriavidus pinatubonensis (strain JMP 134 / LMG 1197)</name>
    <name type="common">Cupriavidus necator (strain JMP 134)</name>
    <dbReference type="NCBI Taxonomy" id="264198"/>
    <lineage>
        <taxon>Bacteria</taxon>
        <taxon>Pseudomonadati</taxon>
        <taxon>Pseudomonadota</taxon>
        <taxon>Betaproteobacteria</taxon>
        <taxon>Burkholderiales</taxon>
        <taxon>Burkholderiaceae</taxon>
        <taxon>Cupriavidus</taxon>
    </lineage>
</organism>
<evidence type="ECO:0000256" key="1">
    <source>
        <dbReference type="ARBA" id="ARBA00006987"/>
    </source>
</evidence>
<feature type="signal peptide" evidence="2">
    <location>
        <begin position="1"/>
        <end position="21"/>
    </location>
</feature>
<accession>Q46ML6</accession>
<keyword evidence="2" id="KW-0732">Signal</keyword>
<protein>
    <submittedName>
        <fullName evidence="3">Uncharacterized protein UPF0065</fullName>
    </submittedName>
</protein>
<geneLocation type="plasmid" evidence="3">
    <name>megaplasmid</name>
</geneLocation>
<dbReference type="InterPro" id="IPR042100">
    <property type="entry name" value="Bug_dom1"/>
</dbReference>
<dbReference type="HOGENOM" id="CLU_045683_0_0_4"/>
<proteinExistence type="inferred from homology"/>
<dbReference type="PANTHER" id="PTHR42928">
    <property type="entry name" value="TRICARBOXYLATE-BINDING PROTEIN"/>
    <property type="match status" value="1"/>
</dbReference>
<dbReference type="OrthoDB" id="8678477at2"/>
<dbReference type="CDD" id="cd07012">
    <property type="entry name" value="PBP2_Bug_TTT"/>
    <property type="match status" value="1"/>
</dbReference>
<dbReference type="EMBL" id="CP000092">
    <property type="protein sequence ID" value="AAZ65611.1"/>
    <property type="molecule type" value="Genomic_DNA"/>
</dbReference>
<dbReference type="Gene3D" id="3.40.190.150">
    <property type="entry name" value="Bordetella uptake gene, domain 1"/>
    <property type="match status" value="1"/>
</dbReference>
<evidence type="ECO:0000256" key="2">
    <source>
        <dbReference type="SAM" id="SignalP"/>
    </source>
</evidence>
<sequence length="323" mass="35220">MNILGRFRALLVLLFACSAYANGQPAPFPAKPIRIVVPFTAGSGADADSRFYGELLAKKIGQPVIVENRPGASGIIAVRAVKSAPADGYTMLIATSSPMTVNAVTIKDLPYDPFVDFKPVVGVAVNPAVFVVKADSPYRSIRDLLAAAKHEQRPISIGNYSTGYQLMATWLGTATGAQVNHISYKGGAQMVTDVIGGQLETAVTDPSSILPMHREGRVRIIATTGTKRMEALPEVPTLIESGVDGYETYIWSSFFVRSETPSQVTALLTERVSQVMRLPEAQAYRKARGQEFLDLKGDAMRNFQLREYERFKRVADSVGFRKQ</sequence>
<name>Q46ML6_CUPPJ</name>
<reference evidence="3" key="1">
    <citation type="submission" date="2005-08" db="EMBL/GenBank/DDBJ databases">
        <title>Complete sequence of a megaplasmid of Ralstonia eutropha JMP134.</title>
        <authorList>
            <person name="Copeland A."/>
            <person name="Lucas S."/>
            <person name="Lapidus A."/>
            <person name="Barry K."/>
            <person name="Detter J.C."/>
            <person name="Glavina T."/>
            <person name="Hammon N."/>
            <person name="Israni S."/>
            <person name="Pitluck S."/>
            <person name="Goltsman E."/>
            <person name="Martinez M."/>
            <person name="Vergez L."/>
            <person name="Larimer F."/>
            <person name="Land M."/>
            <person name="Lykidis A."/>
            <person name="Richardson P."/>
        </authorList>
    </citation>
    <scope>NUCLEOTIDE SEQUENCE [LARGE SCALE GENOMIC DNA]</scope>
    <source>
        <strain evidence="3">JMP134</strain>
        <plasmid evidence="3">megaplasmid</plasmid>
    </source>
</reference>
<comment type="similarity">
    <text evidence="1">Belongs to the UPF0065 (bug) family.</text>
</comment>
<dbReference type="SUPFAM" id="SSF53850">
    <property type="entry name" value="Periplasmic binding protein-like II"/>
    <property type="match status" value="1"/>
</dbReference>